<protein>
    <submittedName>
        <fullName evidence="3">Plasma membrane associated protein</fullName>
    </submittedName>
</protein>
<keyword evidence="2" id="KW-0812">Transmembrane</keyword>
<keyword evidence="2" id="KW-0472">Membrane</keyword>
<gene>
    <name evidence="3" type="ORF">ZEAMMB73_Zm00001d019504</name>
</gene>
<evidence type="ECO:0000313" key="3">
    <source>
        <dbReference type="EMBL" id="ONM53058.1"/>
    </source>
</evidence>
<feature type="transmembrane region" description="Helical" evidence="2">
    <location>
        <begin position="12"/>
        <end position="32"/>
    </location>
</feature>
<accession>A0A1D6HXY6</accession>
<evidence type="ECO:0000256" key="1">
    <source>
        <dbReference type="SAM" id="MobiDB-lite"/>
    </source>
</evidence>
<feature type="region of interest" description="Disordered" evidence="1">
    <location>
        <begin position="62"/>
        <end position="87"/>
    </location>
</feature>
<dbReference type="AlphaFoldDB" id="A0A1D6HXY6"/>
<feature type="compositionally biased region" description="Low complexity" evidence="1">
    <location>
        <begin position="62"/>
        <end position="81"/>
    </location>
</feature>
<name>A0A1D6HXY6_MAIZE</name>
<sequence length="103" mass="10710">MAGIGRNMVAPLLVLNLIMYIIVIGFASCACWRPSSSSSPSRSSSTCSCSTRASSAAAVATGTTTTASAARPASPRGSPGSEDSDRCSSYMCHHIRRCWSVMT</sequence>
<evidence type="ECO:0000256" key="2">
    <source>
        <dbReference type="SAM" id="Phobius"/>
    </source>
</evidence>
<dbReference type="EMBL" id="CM007650">
    <property type="protein sequence ID" value="ONM53058.1"/>
    <property type="molecule type" value="Genomic_DNA"/>
</dbReference>
<dbReference type="PROSITE" id="PS51257">
    <property type="entry name" value="PROKAR_LIPOPROTEIN"/>
    <property type="match status" value="1"/>
</dbReference>
<organism evidence="3">
    <name type="scientific">Zea mays</name>
    <name type="common">Maize</name>
    <dbReference type="NCBI Taxonomy" id="4577"/>
    <lineage>
        <taxon>Eukaryota</taxon>
        <taxon>Viridiplantae</taxon>
        <taxon>Streptophyta</taxon>
        <taxon>Embryophyta</taxon>
        <taxon>Tracheophyta</taxon>
        <taxon>Spermatophyta</taxon>
        <taxon>Magnoliopsida</taxon>
        <taxon>Liliopsida</taxon>
        <taxon>Poales</taxon>
        <taxon>Poaceae</taxon>
        <taxon>PACMAD clade</taxon>
        <taxon>Panicoideae</taxon>
        <taxon>Andropogonodae</taxon>
        <taxon>Andropogoneae</taxon>
        <taxon>Tripsacinae</taxon>
        <taxon>Zea</taxon>
    </lineage>
</organism>
<proteinExistence type="predicted"/>
<reference evidence="3" key="1">
    <citation type="submission" date="2015-12" db="EMBL/GenBank/DDBJ databases">
        <title>Update maize B73 reference genome by single molecule sequencing technologies.</title>
        <authorList>
            <consortium name="Maize Genome Sequencing Project"/>
            <person name="Ware D."/>
        </authorList>
    </citation>
    <scope>NUCLEOTIDE SEQUENCE [LARGE SCALE GENOMIC DNA]</scope>
    <source>
        <tissue evidence="3">Seedling</tissue>
    </source>
</reference>
<keyword evidence="2" id="KW-1133">Transmembrane helix</keyword>